<evidence type="ECO:0000259" key="1">
    <source>
        <dbReference type="SMART" id="SM00836"/>
    </source>
</evidence>
<dbReference type="InParanoid" id="A0A7E5W758"/>
<organism evidence="2 3">
    <name type="scientific">Trichoplusia ni</name>
    <name type="common">Cabbage looper</name>
    <dbReference type="NCBI Taxonomy" id="7111"/>
    <lineage>
        <taxon>Eukaryota</taxon>
        <taxon>Metazoa</taxon>
        <taxon>Ecdysozoa</taxon>
        <taxon>Arthropoda</taxon>
        <taxon>Hexapoda</taxon>
        <taxon>Insecta</taxon>
        <taxon>Pterygota</taxon>
        <taxon>Neoptera</taxon>
        <taxon>Endopterygota</taxon>
        <taxon>Lepidoptera</taxon>
        <taxon>Glossata</taxon>
        <taxon>Ditrysia</taxon>
        <taxon>Noctuoidea</taxon>
        <taxon>Noctuidae</taxon>
        <taxon>Plusiinae</taxon>
        <taxon>Trichoplusia</taxon>
    </lineage>
</organism>
<dbReference type="RefSeq" id="XP_026736337.1">
    <property type="nucleotide sequence ID" value="XM_026880536.1"/>
</dbReference>
<feature type="domain" description="DALR anticodon binding" evidence="1">
    <location>
        <begin position="278"/>
        <end position="414"/>
    </location>
</feature>
<dbReference type="Pfam" id="PF05746">
    <property type="entry name" value="DALR_1"/>
    <property type="match status" value="1"/>
</dbReference>
<dbReference type="FunCoup" id="A0A7E5W758">
    <property type="interactions" value="23"/>
</dbReference>
<dbReference type="GO" id="GO:0004814">
    <property type="term" value="F:arginine-tRNA ligase activity"/>
    <property type="evidence" value="ECO:0007669"/>
    <property type="project" value="InterPro"/>
</dbReference>
<dbReference type="GO" id="GO:0005524">
    <property type="term" value="F:ATP binding"/>
    <property type="evidence" value="ECO:0007669"/>
    <property type="project" value="InterPro"/>
</dbReference>
<dbReference type="GeneID" id="113499931"/>
<dbReference type="PANTHER" id="PTHR16043">
    <property type="entry name" value="DALRD3 PROTEIN"/>
    <property type="match status" value="1"/>
</dbReference>
<evidence type="ECO:0000313" key="3">
    <source>
        <dbReference type="RefSeq" id="XP_026736337.1"/>
    </source>
</evidence>
<proteinExistence type="predicted"/>
<dbReference type="KEGG" id="tnl:113499931"/>
<dbReference type="Proteomes" id="UP000322000">
    <property type="component" value="Chromosome 13"/>
</dbReference>
<protein>
    <submittedName>
        <fullName evidence="3">DALR anticodon-binding domain-containing protein 3</fullName>
    </submittedName>
</protein>
<dbReference type="SMART" id="SM00836">
    <property type="entry name" value="DALR_1"/>
    <property type="match status" value="1"/>
</dbReference>
<gene>
    <name evidence="3" type="primary">LOC113499931</name>
</gene>
<dbReference type="SUPFAM" id="SSF47323">
    <property type="entry name" value="Anticodon-binding domain of a subclass of class I aminoacyl-tRNA synthetases"/>
    <property type="match status" value="1"/>
</dbReference>
<accession>A0A7E5W758</accession>
<dbReference type="PANTHER" id="PTHR16043:SF1">
    <property type="entry name" value="DALR ANTICODON-BINDING DOMAIN-CONTAINING PROTEIN 3"/>
    <property type="match status" value="1"/>
</dbReference>
<dbReference type="InterPro" id="IPR008909">
    <property type="entry name" value="DALR_anticod-bd"/>
</dbReference>
<dbReference type="GO" id="GO:0106217">
    <property type="term" value="P:tRNA C3-cytosine methylation"/>
    <property type="evidence" value="ECO:0007669"/>
    <property type="project" value="TreeGrafter"/>
</dbReference>
<dbReference type="AlphaFoldDB" id="A0A7E5W758"/>
<dbReference type="Gene3D" id="1.10.730.10">
    <property type="entry name" value="Isoleucyl-tRNA Synthetase, Domain 1"/>
    <property type="match status" value="1"/>
</dbReference>
<keyword evidence="2" id="KW-1185">Reference proteome</keyword>
<reference evidence="3" key="1">
    <citation type="submission" date="2025-08" db="UniProtKB">
        <authorList>
            <consortium name="RefSeq"/>
        </authorList>
    </citation>
    <scope>IDENTIFICATION</scope>
</reference>
<dbReference type="InterPro" id="IPR037380">
    <property type="entry name" value="DALRD3"/>
</dbReference>
<dbReference type="OrthoDB" id="9990834at2759"/>
<sequence length="414" mass="47440">MLESALEQFIESIFFFLTAERQDTRNLLVKKHNENLETHGDFSFPSSVKSWHKYAICDQVKNKNDALLLEVISKSLTDLIEDSKTWNLRIIKANEENGRVYLFLERPLAIRVGLLESLRNNEIILEILREWSLTVEVSCAEDSNDLTTLRAKYLCNVIRNLCAINNVKHRILVTTKSTRKQDGCHTVLCGTVLNSKSGVKETNLTADDYIRLRQDEMTLIAQHKYGVRVSTDTKWREFVAHLGESAAAFELLQSKPSGAVKINFDCASVGSSKGASFILYNCARLETIIKTYNDRVSEGTYPPLPDIDVVDLSLLTQEDEWYLIFNYILGLPSLLNSCVEESTKGIEFRPHFICNYLCSMVRVISQYYRRVRILVEPRKHLLPVIFARIHMLKILNETLKTCLHILNIKSVSQM</sequence>
<dbReference type="GO" id="GO:0006420">
    <property type="term" value="P:arginyl-tRNA aminoacylation"/>
    <property type="evidence" value="ECO:0007669"/>
    <property type="project" value="InterPro"/>
</dbReference>
<dbReference type="GO" id="GO:0000049">
    <property type="term" value="F:tRNA binding"/>
    <property type="evidence" value="ECO:0007669"/>
    <property type="project" value="TreeGrafter"/>
</dbReference>
<name>A0A7E5W758_TRINI</name>
<evidence type="ECO:0000313" key="2">
    <source>
        <dbReference type="Proteomes" id="UP000322000"/>
    </source>
</evidence>
<dbReference type="InterPro" id="IPR009080">
    <property type="entry name" value="tRNAsynth_Ia_anticodon-bd"/>
</dbReference>